<dbReference type="InterPro" id="IPR013780">
    <property type="entry name" value="Glyco_hydro_b"/>
</dbReference>
<dbReference type="EC" id="3.2.1.55" evidence="5"/>
<comment type="catalytic activity">
    <reaction evidence="1">
        <text>Hydrolysis of terminal non-reducing alpha-L-arabinofuranoside residues in alpha-L-arabinosides.</text>
        <dbReference type="EC" id="3.2.1.55"/>
    </reaction>
</comment>
<organism evidence="10 11">
    <name type="scientific">Eisenbergiella tayi</name>
    <dbReference type="NCBI Taxonomy" id="1432052"/>
    <lineage>
        <taxon>Bacteria</taxon>
        <taxon>Bacillati</taxon>
        <taxon>Bacillota</taxon>
        <taxon>Clostridia</taxon>
        <taxon>Lachnospirales</taxon>
        <taxon>Lachnospiraceae</taxon>
        <taxon>Eisenbergiella</taxon>
    </lineage>
</organism>
<keyword evidence="11" id="KW-1185">Reference proteome</keyword>
<protein>
    <recommendedName>
        <fullName evidence="5">non-reducing end alpha-L-arabinofuranosidase</fullName>
        <ecNumber evidence="5">3.2.1.55</ecNumber>
    </recommendedName>
</protein>
<sequence length="530" mass="60437">MQKAKVTVHPDYRIGEIDRRLFGAFLEPIGGWVYGGIWNPNHPLADDYGFRKDILEITRELGIPAVRMPGGNFTSGWEWKDSIGPREERKKHLDLAWRQYETNEIGHDEYLEWARRVNTDPLYTLNMGTGSIEDALHCVEYTNHEGGTYWSDLRRKNGYEKPHKVKTWCLGNEMDGPWQIHSWEKDPKGYGIKVHETSKIIKWIDPSSETVVAGSSTPNNRTYPDWDLKVLNECYDSVDYLSLHYYHSAPEGDMGAYLNASSVFEDFINTEIAACDLMQAHFRSPKKMMISFDEYGCNFSPQKQTTIGRCGAIDRSAYPEFSSHISRPFRFNDPDAAEPSAPGEFLEALALSSILMTLVRHADRVKIGCMTGGLFVIGSDEEHVWKRAGYYLFEQFIRHAKGISLRPAVESPVYSVKGFNLNDFNQTPAYDNVPFIECCASLDEENGKAAVFLINRNWEEDMEIELDISGFTDFHVEGHTVLHAENPHACNTCEDQKAVMPEEAADDRQENGKIYMKAPKLSLHVIYLTK</sequence>
<dbReference type="InterPro" id="IPR017853">
    <property type="entry name" value="GH"/>
</dbReference>
<comment type="pathway">
    <text evidence="2">Glycan metabolism.</text>
</comment>
<dbReference type="SUPFAM" id="SSF51011">
    <property type="entry name" value="Glycosyl hydrolase domain"/>
    <property type="match status" value="1"/>
</dbReference>
<keyword evidence="8" id="KW-0326">Glycosidase</keyword>
<feature type="domain" description="Alpha-L-arabinofuranosidase C-terminal" evidence="9">
    <location>
        <begin position="293"/>
        <end position="522"/>
    </location>
</feature>
<evidence type="ECO:0000256" key="5">
    <source>
        <dbReference type="ARBA" id="ARBA00012670"/>
    </source>
</evidence>
<dbReference type="PANTHER" id="PTHR43576:SF3">
    <property type="entry name" value="ALPHA-L-ARABINOFURANOSIDASE C"/>
    <property type="match status" value="1"/>
</dbReference>
<dbReference type="Gene3D" id="3.20.20.80">
    <property type="entry name" value="Glycosidases"/>
    <property type="match status" value="1"/>
</dbReference>
<accession>A0ABX3AAE1</accession>
<dbReference type="Proteomes" id="UP000094869">
    <property type="component" value="Unassembled WGS sequence"/>
</dbReference>
<evidence type="ECO:0000313" key="11">
    <source>
        <dbReference type="Proteomes" id="UP000094869"/>
    </source>
</evidence>
<evidence type="ECO:0000256" key="1">
    <source>
        <dbReference type="ARBA" id="ARBA00001462"/>
    </source>
</evidence>
<dbReference type="SUPFAM" id="SSF51445">
    <property type="entry name" value="(Trans)glycosidases"/>
    <property type="match status" value="1"/>
</dbReference>
<comment type="similarity">
    <text evidence="3">Belongs to the glycosyl hydrolase 51 family.</text>
</comment>
<dbReference type="InterPro" id="IPR010720">
    <property type="entry name" value="Alpha-L-AF_C"/>
</dbReference>
<proteinExistence type="inferred from homology"/>
<evidence type="ECO:0000256" key="7">
    <source>
        <dbReference type="ARBA" id="ARBA00023277"/>
    </source>
</evidence>
<evidence type="ECO:0000256" key="2">
    <source>
        <dbReference type="ARBA" id="ARBA00004881"/>
    </source>
</evidence>
<evidence type="ECO:0000256" key="8">
    <source>
        <dbReference type="ARBA" id="ARBA00023295"/>
    </source>
</evidence>
<comment type="subunit">
    <text evidence="4">Homohexamer; trimer of dimers.</text>
</comment>
<dbReference type="Pfam" id="PF06964">
    <property type="entry name" value="Alpha-L-AF_C"/>
    <property type="match status" value="1"/>
</dbReference>
<evidence type="ECO:0000256" key="4">
    <source>
        <dbReference type="ARBA" id="ARBA00011165"/>
    </source>
</evidence>
<dbReference type="PANTHER" id="PTHR43576">
    <property type="entry name" value="ALPHA-L-ARABINOFURANOSIDASE C-RELATED"/>
    <property type="match status" value="1"/>
</dbReference>
<evidence type="ECO:0000256" key="6">
    <source>
        <dbReference type="ARBA" id="ARBA00022801"/>
    </source>
</evidence>
<keyword evidence="6" id="KW-0378">Hydrolase</keyword>
<dbReference type="EMBL" id="MEHD01000054">
    <property type="protein sequence ID" value="ODR44911.1"/>
    <property type="molecule type" value="Genomic_DNA"/>
</dbReference>
<evidence type="ECO:0000259" key="9">
    <source>
        <dbReference type="SMART" id="SM00813"/>
    </source>
</evidence>
<gene>
    <name evidence="10" type="ORF">BEI63_29560</name>
</gene>
<evidence type="ECO:0000256" key="3">
    <source>
        <dbReference type="ARBA" id="ARBA00007186"/>
    </source>
</evidence>
<dbReference type="Gene3D" id="2.60.40.1180">
    <property type="entry name" value="Golgi alpha-mannosidase II"/>
    <property type="match status" value="1"/>
</dbReference>
<dbReference type="RefSeq" id="WP_069408842.1">
    <property type="nucleotide sequence ID" value="NZ_DBFYTW010000273.1"/>
</dbReference>
<name>A0ABX3AAE1_9FIRM</name>
<dbReference type="InterPro" id="IPR055235">
    <property type="entry name" value="ASD1_cat"/>
</dbReference>
<comment type="caution">
    <text evidence="10">The sequence shown here is derived from an EMBL/GenBank/DDBJ whole genome shotgun (WGS) entry which is preliminary data.</text>
</comment>
<reference evidence="10 11" key="1">
    <citation type="submission" date="2016-08" db="EMBL/GenBank/DDBJ databases">
        <title>Characterization of Isolates of Eisenbergiella tayi Derived from Blood Cultures, Using Whole Genome Sequencing.</title>
        <authorList>
            <person name="Bernier A.-M."/>
            <person name="Burdz T."/>
            <person name="Wiebe D."/>
            <person name="Bernard K."/>
        </authorList>
    </citation>
    <scope>NUCLEOTIDE SEQUENCE [LARGE SCALE GENOMIC DNA]</scope>
    <source>
        <strain evidence="10 11">NML120146</strain>
    </source>
</reference>
<dbReference type="SMART" id="SM00813">
    <property type="entry name" value="Alpha-L-AF_C"/>
    <property type="match status" value="1"/>
</dbReference>
<dbReference type="Pfam" id="PF22848">
    <property type="entry name" value="ASD1_dom"/>
    <property type="match status" value="1"/>
</dbReference>
<evidence type="ECO:0000313" key="10">
    <source>
        <dbReference type="EMBL" id="ODR44911.1"/>
    </source>
</evidence>
<keyword evidence="7" id="KW-0119">Carbohydrate metabolism</keyword>